<dbReference type="GO" id="GO:0016020">
    <property type="term" value="C:membrane"/>
    <property type="evidence" value="ECO:0007669"/>
    <property type="project" value="InterPro"/>
</dbReference>
<dbReference type="PROSITE" id="PS51257">
    <property type="entry name" value="PROKAR_LIPOPROTEIN"/>
    <property type="match status" value="1"/>
</dbReference>
<proteinExistence type="predicted"/>
<reference evidence="2 3" key="1">
    <citation type="submission" date="2018-11" db="EMBL/GenBank/DDBJ databases">
        <title>Genome sequencing and assembly of Clostridium tagluense strain A121.</title>
        <authorList>
            <person name="Murakami T."/>
            <person name="Segawa T."/>
            <person name="Shcherbakova V.A."/>
            <person name="Mori H."/>
            <person name="Yoshimura Y."/>
        </authorList>
    </citation>
    <scope>NUCLEOTIDE SEQUENCE [LARGE SCALE GENOMIC DNA]</scope>
    <source>
        <strain evidence="2 3">A121</strain>
    </source>
</reference>
<dbReference type="GeneID" id="77241930"/>
<evidence type="ECO:0000313" key="2">
    <source>
        <dbReference type="EMBL" id="GCD10655.1"/>
    </source>
</evidence>
<keyword evidence="3" id="KW-1185">Reference proteome</keyword>
<dbReference type="AlphaFoldDB" id="A0A401UM97"/>
<dbReference type="Proteomes" id="UP000287872">
    <property type="component" value="Unassembled WGS sequence"/>
</dbReference>
<dbReference type="InterPro" id="IPR007329">
    <property type="entry name" value="FMN-bd"/>
</dbReference>
<name>A0A401UM97_9CLOT</name>
<dbReference type="GO" id="GO:0010181">
    <property type="term" value="F:FMN binding"/>
    <property type="evidence" value="ECO:0007669"/>
    <property type="project" value="InterPro"/>
</dbReference>
<dbReference type="SMART" id="SM00900">
    <property type="entry name" value="FMN_bind"/>
    <property type="match status" value="1"/>
</dbReference>
<comment type="caution">
    <text evidence="2">The sequence shown here is derived from an EMBL/GenBank/DDBJ whole genome shotgun (WGS) entry which is preliminary data.</text>
</comment>
<dbReference type="Pfam" id="PF04205">
    <property type="entry name" value="FMN_bind"/>
    <property type="match status" value="1"/>
</dbReference>
<accession>A0A401UM97</accession>
<protein>
    <submittedName>
        <fullName evidence="2">FMN-binding protein</fullName>
    </submittedName>
</protein>
<sequence length="115" mass="12476">MRKLVILALWIVLATGLVACGSKNVIYKQGTYEGNAEGHIGPIKVKIVTDQYEIKEIVILSQQETPVIAEIVYKKIPPKVIKANSSEVQVVAGATYTSNGLIKAIKDGLNKAKIE</sequence>
<dbReference type="Gene3D" id="3.90.1010.20">
    <property type="match status" value="1"/>
</dbReference>
<dbReference type="RefSeq" id="WP_164943627.1">
    <property type="nucleotide sequence ID" value="NZ_BHYK01000011.1"/>
</dbReference>
<evidence type="ECO:0000313" key="3">
    <source>
        <dbReference type="Proteomes" id="UP000287872"/>
    </source>
</evidence>
<dbReference type="EMBL" id="BHYK01000011">
    <property type="protein sequence ID" value="GCD10655.1"/>
    <property type="molecule type" value="Genomic_DNA"/>
</dbReference>
<organism evidence="2 3">
    <name type="scientific">Clostridium tagluense</name>
    <dbReference type="NCBI Taxonomy" id="360422"/>
    <lineage>
        <taxon>Bacteria</taxon>
        <taxon>Bacillati</taxon>
        <taxon>Bacillota</taxon>
        <taxon>Clostridia</taxon>
        <taxon>Eubacteriales</taxon>
        <taxon>Clostridiaceae</taxon>
        <taxon>Clostridium</taxon>
    </lineage>
</organism>
<feature type="domain" description="FMN-binding" evidence="1">
    <location>
        <begin position="38"/>
        <end position="112"/>
    </location>
</feature>
<gene>
    <name evidence="2" type="ORF">Ctaglu_22780</name>
</gene>
<evidence type="ECO:0000259" key="1">
    <source>
        <dbReference type="SMART" id="SM00900"/>
    </source>
</evidence>